<accession>A0A7M7KE41</accession>
<evidence type="ECO:0000313" key="2">
    <source>
        <dbReference type="EnsemblMetazoa" id="XP_022664419"/>
    </source>
</evidence>
<protein>
    <recommendedName>
        <fullName evidence="1">TIR domain-containing protein</fullName>
    </recommendedName>
</protein>
<dbReference type="AlphaFoldDB" id="A0A7M7KE41"/>
<dbReference type="CTD" id="4615"/>
<dbReference type="InterPro" id="IPR011029">
    <property type="entry name" value="DEATH-like_dom_sf"/>
</dbReference>
<dbReference type="SUPFAM" id="SSF52200">
    <property type="entry name" value="Toll/Interleukin receptor TIR domain"/>
    <property type="match status" value="1"/>
</dbReference>
<sequence length="267" mass="30291">MAVIEDYDYDILRTVPCHALGSKSLAKLSSGLNVEQVLPGRGGHCRDWRVLAELVLHHDRLMQLRGNPAALEETLKAWPREATIDLIITTLEAVERFDVIDDCIESFLEDCRNYESRRTIWGEPSFLHASSFRAFVVHSPEAKDTNFVMQLVKQVETNHVRLFIPARDFPAAMSNYLHRLKQIMEHRCSKIIIVISRALGADEDSMSLVMKAEEIRAMQSGITNSKVIPVILEQCPKVGSSLISISPVNFRSHNDWGWLQLKRALDS</sequence>
<dbReference type="InterPro" id="IPR000157">
    <property type="entry name" value="TIR_dom"/>
</dbReference>
<proteinExistence type="predicted"/>
<dbReference type="InParanoid" id="A0A7M7KE41"/>
<dbReference type="Pfam" id="PF13676">
    <property type="entry name" value="TIR_2"/>
    <property type="match status" value="1"/>
</dbReference>
<reference evidence="2" key="1">
    <citation type="submission" date="2021-01" db="UniProtKB">
        <authorList>
            <consortium name="EnsemblMetazoa"/>
        </authorList>
    </citation>
    <scope>IDENTIFICATION</scope>
</reference>
<dbReference type="Gene3D" id="1.10.533.10">
    <property type="entry name" value="Death Domain, Fas"/>
    <property type="match status" value="1"/>
</dbReference>
<dbReference type="RefSeq" id="XP_022664419.1">
    <property type="nucleotide sequence ID" value="XM_022808684.1"/>
</dbReference>
<dbReference type="SUPFAM" id="SSF47986">
    <property type="entry name" value="DEATH domain"/>
    <property type="match status" value="1"/>
</dbReference>
<dbReference type="EnsemblMetazoa" id="XM_022808686">
    <property type="protein sequence ID" value="XP_022664421"/>
    <property type="gene ID" value="LOC111251750"/>
</dbReference>
<dbReference type="OrthoDB" id="10037120at2759"/>
<dbReference type="PROSITE" id="PS50104">
    <property type="entry name" value="TIR"/>
    <property type="match status" value="1"/>
</dbReference>
<dbReference type="RefSeq" id="XP_022664421.1">
    <property type="nucleotide sequence ID" value="XM_022808686.1"/>
</dbReference>
<feature type="domain" description="TIR" evidence="1">
    <location>
        <begin position="130"/>
        <end position="265"/>
    </location>
</feature>
<evidence type="ECO:0000259" key="1">
    <source>
        <dbReference type="PROSITE" id="PS50104"/>
    </source>
</evidence>
<dbReference type="KEGG" id="vde:111251750"/>
<dbReference type="Proteomes" id="UP000594260">
    <property type="component" value="Unplaced"/>
</dbReference>
<name>A0A7M7KE41_VARDE</name>
<dbReference type="EnsemblMetazoa" id="XM_022808684">
    <property type="protein sequence ID" value="XP_022664419"/>
    <property type="gene ID" value="LOC111251750"/>
</dbReference>
<keyword evidence="3" id="KW-1185">Reference proteome</keyword>
<dbReference type="GeneID" id="111251750"/>
<dbReference type="InterPro" id="IPR035897">
    <property type="entry name" value="Toll_tir_struct_dom_sf"/>
</dbReference>
<dbReference type="GO" id="GO:0007165">
    <property type="term" value="P:signal transduction"/>
    <property type="evidence" value="ECO:0007669"/>
    <property type="project" value="InterPro"/>
</dbReference>
<evidence type="ECO:0000313" key="3">
    <source>
        <dbReference type="Proteomes" id="UP000594260"/>
    </source>
</evidence>
<organism evidence="2 3">
    <name type="scientific">Varroa destructor</name>
    <name type="common">Honeybee mite</name>
    <dbReference type="NCBI Taxonomy" id="109461"/>
    <lineage>
        <taxon>Eukaryota</taxon>
        <taxon>Metazoa</taxon>
        <taxon>Ecdysozoa</taxon>
        <taxon>Arthropoda</taxon>
        <taxon>Chelicerata</taxon>
        <taxon>Arachnida</taxon>
        <taxon>Acari</taxon>
        <taxon>Parasitiformes</taxon>
        <taxon>Mesostigmata</taxon>
        <taxon>Gamasina</taxon>
        <taxon>Dermanyssoidea</taxon>
        <taxon>Varroidae</taxon>
        <taxon>Varroa</taxon>
    </lineage>
</organism>
<dbReference type="Gene3D" id="3.40.50.10140">
    <property type="entry name" value="Toll/interleukin-1 receptor homology (TIR) domain"/>
    <property type="match status" value="1"/>
</dbReference>